<gene>
    <name evidence="1" type="ORF">ZT3D7_G8968</name>
</gene>
<dbReference type="PANTHER" id="PTHR43591">
    <property type="entry name" value="METHYLTRANSFERASE"/>
    <property type="match status" value="1"/>
</dbReference>
<dbReference type="GO" id="GO:0008168">
    <property type="term" value="F:methyltransferase activity"/>
    <property type="evidence" value="ECO:0007669"/>
    <property type="project" value="TreeGrafter"/>
</dbReference>
<dbReference type="Gene3D" id="3.40.50.150">
    <property type="entry name" value="Vaccinia Virus protein VP39"/>
    <property type="match status" value="1"/>
</dbReference>
<dbReference type="InterPro" id="IPR029063">
    <property type="entry name" value="SAM-dependent_MTases_sf"/>
</dbReference>
<organism evidence="1 2">
    <name type="scientific">Zymoseptoria tritici (strain ST99CH_3D7)</name>
    <dbReference type="NCBI Taxonomy" id="1276538"/>
    <lineage>
        <taxon>Eukaryota</taxon>
        <taxon>Fungi</taxon>
        <taxon>Dikarya</taxon>
        <taxon>Ascomycota</taxon>
        <taxon>Pezizomycotina</taxon>
        <taxon>Dothideomycetes</taxon>
        <taxon>Dothideomycetidae</taxon>
        <taxon>Mycosphaerellales</taxon>
        <taxon>Mycosphaerellaceae</taxon>
        <taxon>Zymoseptoria</taxon>
    </lineage>
</organism>
<dbReference type="STRING" id="1276538.A0A1X7S2B4"/>
<evidence type="ECO:0000313" key="2">
    <source>
        <dbReference type="Proteomes" id="UP000215127"/>
    </source>
</evidence>
<dbReference type="AlphaFoldDB" id="A0A1X7S2B4"/>
<protein>
    <recommendedName>
        <fullName evidence="3">Methyltransferase domain-containing protein</fullName>
    </recommendedName>
</protein>
<dbReference type="SUPFAM" id="SSF53335">
    <property type="entry name" value="S-adenosyl-L-methionine-dependent methyltransferases"/>
    <property type="match status" value="1"/>
</dbReference>
<dbReference type="Proteomes" id="UP000215127">
    <property type="component" value="Chromosome 9"/>
</dbReference>
<name>A0A1X7S2B4_ZYMT9</name>
<proteinExistence type="predicted"/>
<dbReference type="Pfam" id="PF13489">
    <property type="entry name" value="Methyltransf_23"/>
    <property type="match status" value="1"/>
</dbReference>
<evidence type="ECO:0008006" key="3">
    <source>
        <dbReference type="Google" id="ProtNLM"/>
    </source>
</evidence>
<dbReference type="CDD" id="cd02440">
    <property type="entry name" value="AdoMet_MTases"/>
    <property type="match status" value="1"/>
</dbReference>
<keyword evidence="2" id="KW-1185">Reference proteome</keyword>
<dbReference type="PANTHER" id="PTHR43591:SF24">
    <property type="entry name" value="2-METHOXY-6-POLYPRENYL-1,4-BENZOQUINOL METHYLASE, MITOCHONDRIAL"/>
    <property type="match status" value="1"/>
</dbReference>
<reference evidence="1 2" key="1">
    <citation type="submission" date="2016-06" db="EMBL/GenBank/DDBJ databases">
        <authorList>
            <person name="Kjaerup R.B."/>
            <person name="Dalgaard T.S."/>
            <person name="Juul-Madsen H.R."/>
        </authorList>
    </citation>
    <scope>NUCLEOTIDE SEQUENCE [LARGE SCALE GENOMIC DNA]</scope>
</reference>
<dbReference type="EMBL" id="LT853700">
    <property type="protein sequence ID" value="SMQ53814.1"/>
    <property type="molecule type" value="Genomic_DNA"/>
</dbReference>
<evidence type="ECO:0000313" key="1">
    <source>
        <dbReference type="EMBL" id="SMQ53814.1"/>
    </source>
</evidence>
<sequence length="280" mass="31562">MGDIQDIFSTFYQSSNDAAEHERLNLQSAAIDEMMRGKYHHAPLEKPSKILEVGSGTGAITRKLANQHPSASVISNDISPIPDQERLPRNVACLQGDFHTFAGDETAFPPGYFDYIFSRMLVYGMTDWREYIAQAKSLLAPGGYLELQELDVSRFWDADQNPLPRDAYAIGMELEFMRQGLVVDIAPKLAGLLRNAGFVNVEVKEFRWMFGEWPGHPETENISAYSTKYLGSASFDAYKRILGSGKTPEHLAAIERKMLRYFSEKAGKHQRFWVVVGKKA</sequence>
<accession>A0A1X7S2B4</accession>